<dbReference type="RefSeq" id="WP_013035643.1">
    <property type="nucleotide sequence ID" value="NZ_JAERQU010000016.1"/>
</dbReference>
<evidence type="ECO:0000313" key="1">
    <source>
        <dbReference type="EMBL" id="MBS8120632.1"/>
    </source>
</evidence>
<dbReference type="Proteomes" id="UP000676028">
    <property type="component" value="Unassembled WGS sequence"/>
</dbReference>
<dbReference type="Proteomes" id="UP000679371">
    <property type="component" value="Unassembled WGS sequence"/>
</dbReference>
<accession>A0A8T5C5M3</accession>
<dbReference type="GeneID" id="8925696"/>
<comment type="caution">
    <text evidence="1">The sequence shown here is derived from an EMBL/GenBank/DDBJ whole genome shotgun (WGS) entry which is preliminary data.</text>
</comment>
<dbReference type="EMBL" id="JAERQU010000016">
    <property type="protein sequence ID" value="MBS8120632.1"/>
    <property type="molecule type" value="Genomic_DNA"/>
</dbReference>
<dbReference type="AlphaFoldDB" id="A0A8T5C5M3"/>
<proteinExistence type="predicted"/>
<evidence type="ECO:0000313" key="2">
    <source>
        <dbReference type="EMBL" id="MBS8125669.1"/>
    </source>
</evidence>
<sequence length="493" mass="56711">MSSDPNLFFFRDGYTSDEMRSRINVDHFRTDDNSLVESILEKASLERDVILENRKSDFLSKIKSNVETEEYQSFLSQMFEEHGEKGDRVNLQFYRTGELSFESLVGKLADEVEQETMTDGGDSRYSSLITDYETHDGQVVDIQFRLSDEPSDLELTEDGYVEDVDGDRVDISELGLEDYEKVVKTNKYSVEVRAYTDAGLIAVSNSKASTTLQKALRQSLRKWGDADAGNEGFLLKETELLLMQNLMDGDNSGLDFGGFLDKNLKTAKYRGDRNETLSRSPVLSPAREQGTITQARFYHMYDDGTGPRPVQVRVYHDGHISSSKPTKPDFVDTVTEHFLTVFKYRDYIQPLDELISEFIDDRFRDELYSGEDSYRSNKMQAFGSLVDQYINSNSFDESERPVFEATFANIGIELSQLDLTSDEYPEVEEASDRPEKETDLKEFFENYSDYVLKSTQPDFDNLWMHLEYVINRQSHDSPIDIIETAIEEYALRE</sequence>
<name>A0A8T5C5M3_HALVO</name>
<gene>
    <name evidence="1" type="ORF">JK351_15890</name>
    <name evidence="2" type="ORF">JK354_16025</name>
</gene>
<organism evidence="1 3">
    <name type="scientific">Haloferax volcanii</name>
    <name type="common">Halobacterium volcanii</name>
    <dbReference type="NCBI Taxonomy" id="2246"/>
    <lineage>
        <taxon>Archaea</taxon>
        <taxon>Methanobacteriati</taxon>
        <taxon>Methanobacteriota</taxon>
        <taxon>Stenosarchaea group</taxon>
        <taxon>Halobacteria</taxon>
        <taxon>Halobacteriales</taxon>
        <taxon>Haloferacaceae</taxon>
        <taxon>Haloferax</taxon>
    </lineage>
</organism>
<reference evidence="1" key="1">
    <citation type="journal article" date="2021" name="Nat. Microbiol.">
        <title>Cell division in the archaeon Haloferax volcanii relies on two FtsZ proteins with distinct functions in division ring assembly and constriction.</title>
        <authorList>
            <person name="Liao Y."/>
            <person name="Ithurbide S."/>
            <person name="Evenhuis C."/>
            <person name="Loewe J."/>
            <person name="Duggin I.G."/>
        </authorList>
    </citation>
    <scope>NUCLEOTIDE SEQUENCE</scope>
    <source>
        <strain evidence="1">H98</strain>
        <strain evidence="2">ID76 - delta_ftsZ1</strain>
    </source>
</reference>
<dbReference type="EMBL" id="JAERQV010000016">
    <property type="protein sequence ID" value="MBS8125669.1"/>
    <property type="molecule type" value="Genomic_DNA"/>
</dbReference>
<protein>
    <submittedName>
        <fullName evidence="1">Uncharacterized protein</fullName>
    </submittedName>
</protein>
<evidence type="ECO:0000313" key="3">
    <source>
        <dbReference type="Proteomes" id="UP000679371"/>
    </source>
</evidence>